<sequence>MANNSDKIDNSELKLLIKKRGSCKAQLTQFETFLSRLDGCDGLSELLKTELGIRMKKIELLQSDFDKLQCEIELLSDNVDEAYADRDQFESKLFRLLSVAHGLLAAAARYPAAGAPGGTGRATLPRNAVEEVSSGCPKLTFLTSMAIISTGFHSEIPLVKVADKHGSLHTARLLLDNGSTSNFVTESLCEKLDLKRYNASSTVSGINNHATSTTESCDLAIQSYTDASERAYGSCVYIRTIRNDGTAHVCLLTSKNKVAPIKPNTIPRLELCGALLGTRLCKKVLDSLTVKIDQCYYWSDSTIVLGWLNTATYRLERFVRNRVNEIQQSTAGDTWSYVPSKQNPADLVSRGVKADLIMKAVHIELVSSLTKEAYLAALNRFMARRGRPQTIYSDHGSNFIGGFNELSDLFRNSLSDIPTILSHDEIDFKFIPPYSPHFGGIWEAAVKSVKHHLRRVLALAHLTYEEMITCLNQIEAILNSRPLTPLSSDPSDLSFLSPSHFLIGRPLTSVPYPQVSDCNVHRLDRFQRIEFLRQHFWKRYCAEYVTLLQQKTKWLTSTGHLQVGSLVLVKDKTQPPLMWLMGRIVQLHPGKDGVSRVADIETKRGIIQRAYNNICPLPLDC</sequence>
<evidence type="ECO:0000259" key="2">
    <source>
        <dbReference type="PROSITE" id="PS50994"/>
    </source>
</evidence>
<dbReference type="InterPro" id="IPR001584">
    <property type="entry name" value="Integrase_cat-core"/>
</dbReference>
<evidence type="ECO:0000313" key="3">
    <source>
        <dbReference type="EMBL" id="CAG9132661.1"/>
    </source>
</evidence>
<gene>
    <name evidence="3" type="ORF">PLXY2_LOCUS10923</name>
</gene>
<organism evidence="3 4">
    <name type="scientific">Plutella xylostella</name>
    <name type="common">Diamondback moth</name>
    <name type="synonym">Plutella maculipennis</name>
    <dbReference type="NCBI Taxonomy" id="51655"/>
    <lineage>
        <taxon>Eukaryota</taxon>
        <taxon>Metazoa</taxon>
        <taxon>Ecdysozoa</taxon>
        <taxon>Arthropoda</taxon>
        <taxon>Hexapoda</taxon>
        <taxon>Insecta</taxon>
        <taxon>Pterygota</taxon>
        <taxon>Neoptera</taxon>
        <taxon>Endopterygota</taxon>
        <taxon>Lepidoptera</taxon>
        <taxon>Glossata</taxon>
        <taxon>Ditrysia</taxon>
        <taxon>Yponomeutoidea</taxon>
        <taxon>Plutellidae</taxon>
        <taxon>Plutella</taxon>
    </lineage>
</organism>
<dbReference type="InterPro" id="IPR036397">
    <property type="entry name" value="RNaseH_sf"/>
</dbReference>
<dbReference type="InterPro" id="IPR008042">
    <property type="entry name" value="Retrotrans_Pao"/>
</dbReference>
<feature type="coiled-coil region" evidence="1">
    <location>
        <begin position="58"/>
        <end position="92"/>
    </location>
</feature>
<evidence type="ECO:0000313" key="4">
    <source>
        <dbReference type="Proteomes" id="UP000653454"/>
    </source>
</evidence>
<accession>A0A8S4FYW8</accession>
<dbReference type="InterPro" id="IPR040676">
    <property type="entry name" value="DUF5641"/>
</dbReference>
<dbReference type="Gene3D" id="3.30.420.10">
    <property type="entry name" value="Ribonuclease H-like superfamily/Ribonuclease H"/>
    <property type="match status" value="1"/>
</dbReference>
<proteinExistence type="predicted"/>
<dbReference type="SUPFAM" id="SSF53098">
    <property type="entry name" value="Ribonuclease H-like"/>
    <property type="match status" value="1"/>
</dbReference>
<dbReference type="GO" id="GO:0015074">
    <property type="term" value="P:DNA integration"/>
    <property type="evidence" value="ECO:0007669"/>
    <property type="project" value="InterPro"/>
</dbReference>
<dbReference type="Pfam" id="PF18701">
    <property type="entry name" value="DUF5641"/>
    <property type="match status" value="1"/>
</dbReference>
<dbReference type="AlphaFoldDB" id="A0A8S4FYW8"/>
<dbReference type="EMBL" id="CAJHNJ030000051">
    <property type="protein sequence ID" value="CAG9132661.1"/>
    <property type="molecule type" value="Genomic_DNA"/>
</dbReference>
<dbReference type="PANTHER" id="PTHR47331:SF1">
    <property type="entry name" value="GAG-LIKE PROTEIN"/>
    <property type="match status" value="1"/>
</dbReference>
<keyword evidence="4" id="KW-1185">Reference proteome</keyword>
<dbReference type="InterPro" id="IPR012337">
    <property type="entry name" value="RNaseH-like_sf"/>
</dbReference>
<feature type="domain" description="Integrase catalytic" evidence="2">
    <location>
        <begin position="345"/>
        <end position="506"/>
    </location>
</feature>
<dbReference type="PANTHER" id="PTHR47331">
    <property type="entry name" value="PHD-TYPE DOMAIN-CONTAINING PROTEIN"/>
    <property type="match status" value="1"/>
</dbReference>
<name>A0A8S4FYW8_PLUXY</name>
<protein>
    <submittedName>
        <fullName evidence="3">(diamondback moth) hypothetical protein</fullName>
    </submittedName>
</protein>
<keyword evidence="1" id="KW-0175">Coiled coil</keyword>
<dbReference type="GO" id="GO:0003676">
    <property type="term" value="F:nucleic acid binding"/>
    <property type="evidence" value="ECO:0007669"/>
    <property type="project" value="InterPro"/>
</dbReference>
<comment type="caution">
    <text evidence="3">The sequence shown here is derived from an EMBL/GenBank/DDBJ whole genome shotgun (WGS) entry which is preliminary data.</text>
</comment>
<dbReference type="Proteomes" id="UP000653454">
    <property type="component" value="Unassembled WGS sequence"/>
</dbReference>
<dbReference type="PROSITE" id="PS50994">
    <property type="entry name" value="INTEGRASE"/>
    <property type="match status" value="1"/>
</dbReference>
<evidence type="ECO:0000256" key="1">
    <source>
        <dbReference type="SAM" id="Coils"/>
    </source>
</evidence>
<reference evidence="3" key="1">
    <citation type="submission" date="2020-11" db="EMBL/GenBank/DDBJ databases">
        <authorList>
            <person name="Whiteford S."/>
        </authorList>
    </citation>
    <scope>NUCLEOTIDE SEQUENCE</scope>
</reference>
<dbReference type="Pfam" id="PF05380">
    <property type="entry name" value="Peptidase_A17"/>
    <property type="match status" value="1"/>
</dbReference>